<dbReference type="InterPro" id="IPR050248">
    <property type="entry name" value="Polysacc_deacetylase_ArnD"/>
</dbReference>
<keyword evidence="2" id="KW-1185">Reference proteome</keyword>
<comment type="caution">
    <text evidence="1">The sequence shown here is derived from an EMBL/GenBank/DDBJ whole genome shotgun (WGS) entry which is preliminary data.</text>
</comment>
<evidence type="ECO:0000313" key="2">
    <source>
        <dbReference type="Proteomes" id="UP001212841"/>
    </source>
</evidence>
<dbReference type="PANTHER" id="PTHR10587">
    <property type="entry name" value="GLYCOSYL TRANSFERASE-RELATED"/>
    <property type="match status" value="1"/>
</dbReference>
<proteinExistence type="predicted"/>
<reference evidence="1" key="1">
    <citation type="submission" date="2020-05" db="EMBL/GenBank/DDBJ databases">
        <title>Phylogenomic resolution of chytrid fungi.</title>
        <authorList>
            <person name="Stajich J.E."/>
            <person name="Amses K."/>
            <person name="Simmons R."/>
            <person name="Seto K."/>
            <person name="Myers J."/>
            <person name="Bonds A."/>
            <person name="Quandt C.A."/>
            <person name="Barry K."/>
            <person name="Liu P."/>
            <person name="Grigoriev I."/>
            <person name="Longcore J.E."/>
            <person name="James T.Y."/>
        </authorList>
    </citation>
    <scope>NUCLEOTIDE SEQUENCE</scope>
    <source>
        <strain evidence="1">JEL0318</strain>
    </source>
</reference>
<gene>
    <name evidence="1" type="ORF">HK097_010953</name>
</gene>
<dbReference type="GO" id="GO:0005975">
    <property type="term" value="P:carbohydrate metabolic process"/>
    <property type="evidence" value="ECO:0007669"/>
    <property type="project" value="InterPro"/>
</dbReference>
<accession>A0AAD5X8P6</accession>
<organism evidence="1 2">
    <name type="scientific">Rhizophlyctis rosea</name>
    <dbReference type="NCBI Taxonomy" id="64517"/>
    <lineage>
        <taxon>Eukaryota</taxon>
        <taxon>Fungi</taxon>
        <taxon>Fungi incertae sedis</taxon>
        <taxon>Chytridiomycota</taxon>
        <taxon>Chytridiomycota incertae sedis</taxon>
        <taxon>Chytridiomycetes</taxon>
        <taxon>Rhizophlyctidales</taxon>
        <taxon>Rhizophlyctidaceae</taxon>
        <taxon>Rhizophlyctis</taxon>
    </lineage>
</organism>
<dbReference type="AlphaFoldDB" id="A0AAD5X8P6"/>
<evidence type="ECO:0000313" key="1">
    <source>
        <dbReference type="EMBL" id="KAJ3055296.1"/>
    </source>
</evidence>
<dbReference type="Proteomes" id="UP001212841">
    <property type="component" value="Unassembled WGS sequence"/>
</dbReference>
<dbReference type="EMBL" id="JADGJD010000086">
    <property type="protein sequence ID" value="KAJ3055296.1"/>
    <property type="molecule type" value="Genomic_DNA"/>
</dbReference>
<dbReference type="SUPFAM" id="SSF88713">
    <property type="entry name" value="Glycoside hydrolase/deacetylase"/>
    <property type="match status" value="1"/>
</dbReference>
<name>A0AAD5X8P6_9FUNG</name>
<dbReference type="Gene3D" id="3.20.20.370">
    <property type="entry name" value="Glycoside hydrolase/deacetylase"/>
    <property type="match status" value="1"/>
</dbReference>
<protein>
    <submittedName>
        <fullName evidence="1">Uncharacterized protein</fullName>
    </submittedName>
</protein>
<dbReference type="InterPro" id="IPR011330">
    <property type="entry name" value="Glyco_hydro/deAcase_b/a-brl"/>
</dbReference>
<sequence>MFDRPTIRLPSALFEQELLQVDELIAKYDTVEAIPEVVGTQEVDELAQGHAFRRRSSAMVKLEAGESLLKTKKFKWFRPGSGFFSSQMVETAERHGYRTVLGCVYPHDPQVRHSGVNAWHVLRGVHPGAVIVLHDCRRWTIDTLKIVLPTLVERGYLVTTISEVYGGPREVR</sequence>
<dbReference type="PANTHER" id="PTHR10587:SF137">
    <property type="entry name" value="4-DEOXY-4-FORMAMIDO-L-ARABINOSE-PHOSPHOUNDECAPRENOL DEFORMYLASE ARND-RELATED"/>
    <property type="match status" value="1"/>
</dbReference>